<reference evidence="1 2" key="1">
    <citation type="submission" date="2016-09" db="EMBL/GenBank/DDBJ databases">
        <title>The draft genome of Dichanthelium oligosanthes: A C3 panicoid grass species.</title>
        <authorList>
            <person name="Studer A.J."/>
            <person name="Schnable J.C."/>
            <person name="Brutnell T.P."/>
        </authorList>
    </citation>
    <scope>NUCLEOTIDE SEQUENCE [LARGE SCALE GENOMIC DNA]</scope>
    <source>
        <strain evidence="2">cv. Kellogg 1175</strain>
        <tissue evidence="1">Leaf</tissue>
    </source>
</reference>
<dbReference type="Proteomes" id="UP000095767">
    <property type="component" value="Unassembled WGS sequence"/>
</dbReference>
<accession>A0A1E5UYA6</accession>
<evidence type="ECO:0000313" key="1">
    <source>
        <dbReference type="EMBL" id="OEL17837.1"/>
    </source>
</evidence>
<dbReference type="AlphaFoldDB" id="A0A1E5UYA6"/>
<feature type="non-terminal residue" evidence="1">
    <location>
        <position position="1"/>
    </location>
</feature>
<protein>
    <submittedName>
        <fullName evidence="1">Uncharacterized protein</fullName>
    </submittedName>
</protein>
<evidence type="ECO:0000313" key="2">
    <source>
        <dbReference type="Proteomes" id="UP000095767"/>
    </source>
</evidence>
<organism evidence="1 2">
    <name type="scientific">Dichanthelium oligosanthes</name>
    <dbReference type="NCBI Taxonomy" id="888268"/>
    <lineage>
        <taxon>Eukaryota</taxon>
        <taxon>Viridiplantae</taxon>
        <taxon>Streptophyta</taxon>
        <taxon>Embryophyta</taxon>
        <taxon>Tracheophyta</taxon>
        <taxon>Spermatophyta</taxon>
        <taxon>Magnoliopsida</taxon>
        <taxon>Liliopsida</taxon>
        <taxon>Poales</taxon>
        <taxon>Poaceae</taxon>
        <taxon>PACMAD clade</taxon>
        <taxon>Panicoideae</taxon>
        <taxon>Panicodae</taxon>
        <taxon>Paniceae</taxon>
        <taxon>Dichantheliinae</taxon>
        <taxon>Dichanthelium</taxon>
    </lineage>
</organism>
<comment type="caution">
    <text evidence="1">The sequence shown here is derived from an EMBL/GenBank/DDBJ whole genome shotgun (WGS) entry which is preliminary data.</text>
</comment>
<name>A0A1E5UYA6_9POAL</name>
<gene>
    <name evidence="1" type="ORF">BAE44_0021144</name>
</gene>
<dbReference type="EMBL" id="LWDX02058519">
    <property type="protein sequence ID" value="OEL17837.1"/>
    <property type="molecule type" value="Genomic_DNA"/>
</dbReference>
<sequence length="89" mass="10445">LSVQETRLKRDLKARFLGLAAVEKLRAKQQSRLNYIRSTEASTRLFYMQANGRRWKNFIRQLSTANGVMHTHVHKETSIHEHFNSHLGQ</sequence>
<keyword evidence="2" id="KW-1185">Reference proteome</keyword>
<dbReference type="OrthoDB" id="786283at2759"/>
<proteinExistence type="predicted"/>